<feature type="transmembrane region" description="Helical" evidence="2">
    <location>
        <begin position="37"/>
        <end position="58"/>
    </location>
</feature>
<reference evidence="4" key="1">
    <citation type="journal article" date="2019" name="Int. J. Syst. Evol. Microbiol.">
        <title>The Global Catalogue of Microorganisms (GCM) 10K type strain sequencing project: providing services to taxonomists for standard genome sequencing and annotation.</title>
        <authorList>
            <consortium name="The Broad Institute Genomics Platform"/>
            <consortium name="The Broad Institute Genome Sequencing Center for Infectious Disease"/>
            <person name="Wu L."/>
            <person name="Ma J."/>
        </authorList>
    </citation>
    <scope>NUCLEOTIDE SEQUENCE [LARGE SCALE GENOMIC DNA]</scope>
    <source>
        <strain evidence="4">JCM 18302</strain>
    </source>
</reference>
<sequence>MLTAPIKLHGEAPSPMPKGFYTDPQGRVRPIEGKRGGGLVLAIVLVVAIAAGGSASAVGTATGAGGTTASASSARASSQARRRDANTARLRLLRQALRVEQRFDSTDDCVAHSYGKVREFFRERPCAALHRAWFDVRDGRRGLVLVAVSWVEMPDARSAREFHELVDTYGTGNVTELSREQGPHRRVRFTGKHYVSRRDGTTVVNAQAEPIGRARIAAELERIATRALG</sequence>
<keyword evidence="2" id="KW-0472">Membrane</keyword>
<evidence type="ECO:0000256" key="1">
    <source>
        <dbReference type="SAM" id="MobiDB-lite"/>
    </source>
</evidence>
<evidence type="ECO:0000313" key="4">
    <source>
        <dbReference type="Proteomes" id="UP001500804"/>
    </source>
</evidence>
<protein>
    <submittedName>
        <fullName evidence="3">Uncharacterized protein</fullName>
    </submittedName>
</protein>
<accession>A0ABP9NKN7</accession>
<feature type="compositionally biased region" description="Low complexity" evidence="1">
    <location>
        <begin position="60"/>
        <end position="78"/>
    </location>
</feature>
<keyword evidence="4" id="KW-1185">Reference proteome</keyword>
<proteinExistence type="predicted"/>
<dbReference type="EMBL" id="BAABJO010000013">
    <property type="protein sequence ID" value="GAA5124757.1"/>
    <property type="molecule type" value="Genomic_DNA"/>
</dbReference>
<evidence type="ECO:0000256" key="2">
    <source>
        <dbReference type="SAM" id="Phobius"/>
    </source>
</evidence>
<name>A0ABP9NKN7_9PSEU</name>
<evidence type="ECO:0000313" key="3">
    <source>
        <dbReference type="EMBL" id="GAA5124757.1"/>
    </source>
</evidence>
<comment type="caution">
    <text evidence="3">The sequence shown here is derived from an EMBL/GenBank/DDBJ whole genome shotgun (WGS) entry which is preliminary data.</text>
</comment>
<keyword evidence="2" id="KW-1133">Transmembrane helix</keyword>
<feature type="region of interest" description="Disordered" evidence="1">
    <location>
        <begin position="1"/>
        <end position="20"/>
    </location>
</feature>
<dbReference type="Proteomes" id="UP001500804">
    <property type="component" value="Unassembled WGS sequence"/>
</dbReference>
<gene>
    <name evidence="3" type="ORF">GCM10023320_38270</name>
</gene>
<organism evidence="3 4">
    <name type="scientific">Pseudonocardia adelaidensis</name>
    <dbReference type="NCBI Taxonomy" id="648754"/>
    <lineage>
        <taxon>Bacteria</taxon>
        <taxon>Bacillati</taxon>
        <taxon>Actinomycetota</taxon>
        <taxon>Actinomycetes</taxon>
        <taxon>Pseudonocardiales</taxon>
        <taxon>Pseudonocardiaceae</taxon>
        <taxon>Pseudonocardia</taxon>
    </lineage>
</organism>
<keyword evidence="2" id="KW-0812">Transmembrane</keyword>
<feature type="region of interest" description="Disordered" evidence="1">
    <location>
        <begin position="60"/>
        <end position="83"/>
    </location>
</feature>